<organism evidence="4 5">
    <name type="scientific">Daphnia pulex</name>
    <name type="common">Water flea</name>
    <dbReference type="NCBI Taxonomy" id="6669"/>
    <lineage>
        <taxon>Eukaryota</taxon>
        <taxon>Metazoa</taxon>
        <taxon>Ecdysozoa</taxon>
        <taxon>Arthropoda</taxon>
        <taxon>Crustacea</taxon>
        <taxon>Branchiopoda</taxon>
        <taxon>Diplostraca</taxon>
        <taxon>Cladocera</taxon>
        <taxon>Anomopoda</taxon>
        <taxon>Daphniidae</taxon>
        <taxon>Daphnia</taxon>
    </lineage>
</organism>
<dbReference type="InParanoid" id="E9HH11"/>
<name>E9HH11_DAPPU</name>
<evidence type="ECO:0000256" key="3">
    <source>
        <dbReference type="ARBA" id="ARBA00023295"/>
    </source>
</evidence>
<dbReference type="PANTHER" id="PTHR11452">
    <property type="entry name" value="ALPHA-GALACTOSIDASE/ALPHA-N-ACETYLGALACTOSAMINIDASE"/>
    <property type="match status" value="1"/>
</dbReference>
<keyword evidence="5" id="KW-1185">Reference proteome</keyword>
<dbReference type="InterPro" id="IPR013785">
    <property type="entry name" value="Aldolase_TIM"/>
</dbReference>
<evidence type="ECO:0000256" key="2">
    <source>
        <dbReference type="ARBA" id="ARBA00022801"/>
    </source>
</evidence>
<dbReference type="PANTHER" id="PTHR11452:SF83">
    <property type="entry name" value="ALPHA-GALACTOSIDASE"/>
    <property type="match status" value="1"/>
</dbReference>
<dbReference type="SUPFAM" id="SSF51445">
    <property type="entry name" value="(Trans)glycosidases"/>
    <property type="match status" value="1"/>
</dbReference>
<gene>
    <name evidence="4" type="ORF">DAPPUDRAFT_259302</name>
</gene>
<evidence type="ECO:0000256" key="1">
    <source>
        <dbReference type="ARBA" id="ARBA00009743"/>
    </source>
</evidence>
<dbReference type="AlphaFoldDB" id="E9HH11"/>
<dbReference type="KEGG" id="dpx:DAPPUDRAFT_259302"/>
<dbReference type="Gene3D" id="3.20.20.70">
    <property type="entry name" value="Aldolase class I"/>
    <property type="match status" value="1"/>
</dbReference>
<keyword evidence="3" id="KW-0326">Glycosidase</keyword>
<accession>E9HH11</accession>
<dbReference type="InterPro" id="IPR017853">
    <property type="entry name" value="GH"/>
</dbReference>
<dbReference type="EMBL" id="GL732644">
    <property type="protein sequence ID" value="EFX68978.1"/>
    <property type="molecule type" value="Genomic_DNA"/>
</dbReference>
<reference evidence="4 5" key="1">
    <citation type="journal article" date="2011" name="Science">
        <title>The ecoresponsive genome of Daphnia pulex.</title>
        <authorList>
            <person name="Colbourne J.K."/>
            <person name="Pfrender M.E."/>
            <person name="Gilbert D."/>
            <person name="Thomas W.K."/>
            <person name="Tucker A."/>
            <person name="Oakley T.H."/>
            <person name="Tokishita S."/>
            <person name="Aerts A."/>
            <person name="Arnold G.J."/>
            <person name="Basu M.K."/>
            <person name="Bauer D.J."/>
            <person name="Caceres C.E."/>
            <person name="Carmel L."/>
            <person name="Casola C."/>
            <person name="Choi J.H."/>
            <person name="Detter J.C."/>
            <person name="Dong Q."/>
            <person name="Dusheyko S."/>
            <person name="Eads B.D."/>
            <person name="Frohlich T."/>
            <person name="Geiler-Samerotte K.A."/>
            <person name="Gerlach D."/>
            <person name="Hatcher P."/>
            <person name="Jogdeo S."/>
            <person name="Krijgsveld J."/>
            <person name="Kriventseva E.V."/>
            <person name="Kultz D."/>
            <person name="Laforsch C."/>
            <person name="Lindquist E."/>
            <person name="Lopez J."/>
            <person name="Manak J.R."/>
            <person name="Muller J."/>
            <person name="Pangilinan J."/>
            <person name="Patwardhan R.P."/>
            <person name="Pitluck S."/>
            <person name="Pritham E.J."/>
            <person name="Rechtsteiner A."/>
            <person name="Rho M."/>
            <person name="Rogozin I.B."/>
            <person name="Sakarya O."/>
            <person name="Salamov A."/>
            <person name="Schaack S."/>
            <person name="Shapiro H."/>
            <person name="Shiga Y."/>
            <person name="Skalitzky C."/>
            <person name="Smith Z."/>
            <person name="Souvorov A."/>
            <person name="Sung W."/>
            <person name="Tang Z."/>
            <person name="Tsuchiya D."/>
            <person name="Tu H."/>
            <person name="Vos H."/>
            <person name="Wang M."/>
            <person name="Wolf Y.I."/>
            <person name="Yamagata H."/>
            <person name="Yamada T."/>
            <person name="Ye Y."/>
            <person name="Shaw J.R."/>
            <person name="Andrews J."/>
            <person name="Crease T.J."/>
            <person name="Tang H."/>
            <person name="Lucas S.M."/>
            <person name="Robertson H.M."/>
            <person name="Bork P."/>
            <person name="Koonin E.V."/>
            <person name="Zdobnov E.M."/>
            <person name="Grigoriev I.V."/>
            <person name="Lynch M."/>
            <person name="Boore J.L."/>
        </authorList>
    </citation>
    <scope>NUCLEOTIDE SEQUENCE [LARGE SCALE GENOMIC DNA]</scope>
</reference>
<dbReference type="OrthoDB" id="9995526at2759"/>
<evidence type="ECO:0000313" key="5">
    <source>
        <dbReference type="Proteomes" id="UP000000305"/>
    </source>
</evidence>
<sequence>MIPKTVLGYPRILTHLTDSKTFAEWMGGDYVNLDGCYTDPSEMDKSGNPEFGTLLNLTGKPIVPDYQLELVAIKQPIFIGPVSNLWRNFDDINDSWEGVPVDPRPRLVTCYDFTAVEFAPPKSLHLNFLVAKDSICAYLDTLKRTRQGPFETLHGYRYPQKNS</sequence>
<evidence type="ECO:0000313" key="4">
    <source>
        <dbReference type="EMBL" id="EFX68978.1"/>
    </source>
</evidence>
<dbReference type="PhylomeDB" id="E9HH11"/>
<dbReference type="HOGENOM" id="CLU_1628705_0_0_1"/>
<dbReference type="GO" id="GO:0004553">
    <property type="term" value="F:hydrolase activity, hydrolyzing O-glycosyl compounds"/>
    <property type="evidence" value="ECO:0007669"/>
    <property type="project" value="InterPro"/>
</dbReference>
<dbReference type="Proteomes" id="UP000000305">
    <property type="component" value="Unassembled WGS sequence"/>
</dbReference>
<proteinExistence type="inferred from homology"/>
<dbReference type="InterPro" id="IPR002241">
    <property type="entry name" value="Glyco_hydro_27"/>
</dbReference>
<dbReference type="eggNOG" id="KOG2366">
    <property type="taxonomic scope" value="Eukaryota"/>
</dbReference>
<comment type="similarity">
    <text evidence="1">Belongs to the glycosyl hydrolase 27 family.</text>
</comment>
<dbReference type="GO" id="GO:0005975">
    <property type="term" value="P:carbohydrate metabolic process"/>
    <property type="evidence" value="ECO:0007669"/>
    <property type="project" value="InterPro"/>
</dbReference>
<keyword evidence="2" id="KW-0378">Hydrolase</keyword>
<dbReference type="Pfam" id="PF16499">
    <property type="entry name" value="Melibiase_2"/>
    <property type="match status" value="1"/>
</dbReference>
<protein>
    <submittedName>
        <fullName evidence="4">Uncharacterized protein</fullName>
    </submittedName>
</protein>